<gene>
    <name evidence="9" type="ORF">H9820_05795</name>
</gene>
<dbReference type="InterPro" id="IPR011701">
    <property type="entry name" value="MFS"/>
</dbReference>
<feature type="transmembrane region" description="Helical" evidence="7">
    <location>
        <begin position="208"/>
        <end position="225"/>
    </location>
</feature>
<proteinExistence type="predicted"/>
<comment type="subcellular location">
    <subcellularLocation>
        <location evidence="1">Cell membrane</location>
        <topology evidence="1">Multi-pass membrane protein</topology>
    </subcellularLocation>
</comment>
<dbReference type="PROSITE" id="PS50850">
    <property type="entry name" value="MFS"/>
    <property type="match status" value="1"/>
</dbReference>
<feature type="transmembrane region" description="Helical" evidence="7">
    <location>
        <begin position="364"/>
        <end position="387"/>
    </location>
</feature>
<dbReference type="PANTHER" id="PTHR43124:SF3">
    <property type="entry name" value="CHLORAMPHENICOL EFFLUX PUMP RV0191"/>
    <property type="match status" value="1"/>
</dbReference>
<dbReference type="SUPFAM" id="SSF103473">
    <property type="entry name" value="MFS general substrate transporter"/>
    <property type="match status" value="1"/>
</dbReference>
<evidence type="ECO:0000256" key="3">
    <source>
        <dbReference type="ARBA" id="ARBA00022475"/>
    </source>
</evidence>
<evidence type="ECO:0000256" key="5">
    <source>
        <dbReference type="ARBA" id="ARBA00022989"/>
    </source>
</evidence>
<feature type="transmembrane region" description="Helical" evidence="7">
    <location>
        <begin position="78"/>
        <end position="101"/>
    </location>
</feature>
<dbReference type="InterPro" id="IPR020846">
    <property type="entry name" value="MFS_dom"/>
</dbReference>
<evidence type="ECO:0000256" key="2">
    <source>
        <dbReference type="ARBA" id="ARBA00022448"/>
    </source>
</evidence>
<keyword evidence="3" id="KW-1003">Cell membrane</keyword>
<feature type="transmembrane region" description="Helical" evidence="7">
    <location>
        <begin position="272"/>
        <end position="291"/>
    </location>
</feature>
<dbReference type="InterPro" id="IPR050189">
    <property type="entry name" value="MFS_Efflux_Transporters"/>
</dbReference>
<evidence type="ECO:0000313" key="10">
    <source>
        <dbReference type="Proteomes" id="UP000824013"/>
    </source>
</evidence>
<comment type="caution">
    <text evidence="9">The sequence shown here is derived from an EMBL/GenBank/DDBJ whole genome shotgun (WGS) entry which is preliminary data.</text>
</comment>
<accession>A0A9D1ZM27</accession>
<evidence type="ECO:0000313" key="9">
    <source>
        <dbReference type="EMBL" id="HIY92442.1"/>
    </source>
</evidence>
<evidence type="ECO:0000256" key="1">
    <source>
        <dbReference type="ARBA" id="ARBA00004651"/>
    </source>
</evidence>
<dbReference type="InterPro" id="IPR036259">
    <property type="entry name" value="MFS_trans_sf"/>
</dbReference>
<keyword evidence="5 7" id="KW-1133">Transmembrane helix</keyword>
<evidence type="ECO:0000256" key="6">
    <source>
        <dbReference type="ARBA" id="ARBA00023136"/>
    </source>
</evidence>
<dbReference type="AlphaFoldDB" id="A0A9D1ZM27"/>
<evidence type="ECO:0000256" key="4">
    <source>
        <dbReference type="ARBA" id="ARBA00022692"/>
    </source>
</evidence>
<feature type="transmembrane region" description="Helical" evidence="7">
    <location>
        <begin position="12"/>
        <end position="33"/>
    </location>
</feature>
<dbReference type="GO" id="GO:0022857">
    <property type="term" value="F:transmembrane transporter activity"/>
    <property type="evidence" value="ECO:0007669"/>
    <property type="project" value="InterPro"/>
</dbReference>
<evidence type="ECO:0000259" key="8">
    <source>
        <dbReference type="PROSITE" id="PS50850"/>
    </source>
</evidence>
<feature type="domain" description="Major facilitator superfamily (MFS) profile" evidence="8">
    <location>
        <begin position="11"/>
        <end position="392"/>
    </location>
</feature>
<reference evidence="9" key="2">
    <citation type="submission" date="2021-04" db="EMBL/GenBank/DDBJ databases">
        <authorList>
            <person name="Gilroy R."/>
        </authorList>
    </citation>
    <scope>NUCLEOTIDE SEQUENCE</scope>
    <source>
        <strain evidence="9">3204</strain>
    </source>
</reference>
<keyword evidence="2" id="KW-0813">Transport</keyword>
<protein>
    <submittedName>
        <fullName evidence="9">MFS transporter</fullName>
    </submittedName>
</protein>
<evidence type="ECO:0000256" key="7">
    <source>
        <dbReference type="SAM" id="Phobius"/>
    </source>
</evidence>
<feature type="transmembrane region" description="Helical" evidence="7">
    <location>
        <begin position="139"/>
        <end position="161"/>
    </location>
</feature>
<feature type="transmembrane region" description="Helical" evidence="7">
    <location>
        <begin position="167"/>
        <end position="187"/>
    </location>
</feature>
<keyword evidence="4 7" id="KW-0812">Transmembrane</keyword>
<dbReference type="Pfam" id="PF07690">
    <property type="entry name" value="MFS_1"/>
    <property type="match status" value="1"/>
</dbReference>
<name>A0A9D1ZM27_9LACO</name>
<dbReference type="Gene3D" id="1.20.1250.20">
    <property type="entry name" value="MFS general substrate transporter like domains"/>
    <property type="match status" value="1"/>
</dbReference>
<dbReference type="GO" id="GO:0005886">
    <property type="term" value="C:plasma membrane"/>
    <property type="evidence" value="ECO:0007669"/>
    <property type="project" value="UniProtKB-SubCell"/>
</dbReference>
<feature type="transmembrane region" description="Helical" evidence="7">
    <location>
        <begin position="53"/>
        <end position="71"/>
    </location>
</feature>
<feature type="transmembrane region" description="Helical" evidence="7">
    <location>
        <begin position="245"/>
        <end position="265"/>
    </location>
</feature>
<feature type="transmembrane region" description="Helical" evidence="7">
    <location>
        <begin position="337"/>
        <end position="358"/>
    </location>
</feature>
<keyword evidence="6 7" id="KW-0472">Membrane</keyword>
<reference evidence="9" key="1">
    <citation type="journal article" date="2021" name="PeerJ">
        <title>Extensive microbial diversity within the chicken gut microbiome revealed by metagenomics and culture.</title>
        <authorList>
            <person name="Gilroy R."/>
            <person name="Ravi A."/>
            <person name="Getino M."/>
            <person name="Pursley I."/>
            <person name="Horton D.L."/>
            <person name="Alikhan N.F."/>
            <person name="Baker D."/>
            <person name="Gharbi K."/>
            <person name="Hall N."/>
            <person name="Watson M."/>
            <person name="Adriaenssens E.M."/>
            <person name="Foster-Nyarko E."/>
            <person name="Jarju S."/>
            <person name="Secka A."/>
            <person name="Antonio M."/>
            <person name="Oren A."/>
            <person name="Chaudhuri R.R."/>
            <person name="La Ragione R."/>
            <person name="Hildebrand F."/>
            <person name="Pallen M.J."/>
        </authorList>
    </citation>
    <scope>NUCLEOTIDE SEQUENCE</scope>
    <source>
        <strain evidence="9">3204</strain>
    </source>
</reference>
<organism evidence="9 10">
    <name type="scientific">Candidatus Companilactobacillus pullicola</name>
    <dbReference type="NCBI Taxonomy" id="2838523"/>
    <lineage>
        <taxon>Bacteria</taxon>
        <taxon>Bacillati</taxon>
        <taxon>Bacillota</taxon>
        <taxon>Bacilli</taxon>
        <taxon>Lactobacillales</taxon>
        <taxon>Lactobacillaceae</taxon>
        <taxon>Companilactobacillus</taxon>
    </lineage>
</organism>
<dbReference type="EMBL" id="DXCM01000035">
    <property type="protein sequence ID" value="HIY92442.1"/>
    <property type="molecule type" value="Genomic_DNA"/>
</dbReference>
<dbReference type="Proteomes" id="UP000824013">
    <property type="component" value="Unassembled WGS sequence"/>
</dbReference>
<dbReference type="PANTHER" id="PTHR43124">
    <property type="entry name" value="PURINE EFFLUX PUMP PBUE"/>
    <property type="match status" value="1"/>
</dbReference>
<feature type="transmembrane region" description="Helical" evidence="7">
    <location>
        <begin position="297"/>
        <end position="317"/>
    </location>
</feature>
<feature type="transmembrane region" description="Helical" evidence="7">
    <location>
        <begin position="107"/>
        <end position="127"/>
    </location>
</feature>
<sequence length="398" mass="43677">MQKIKNKHSFWFKASILSIAIDSTVSGVVSGAIPLMVKSFPNAPQSIVESISSLPSLAIMLAVMISPFVTTKIGYKKTVLIGLFISFLAGIAPAFVPNIYLILGFRLIFGFGIGLLNPLSYSIVAFFYDGDERSQMYGLIGTVSNLASWILTGLVGVLLQYSWHYSFLTYFVLLAIMVLVYFVLPEMDIKTEKSNNSKTNFLQMDHRVYYLAVVMFFLFMVWMTFNQKFGLLVTGKKLGDASQATYILSLTAPIGMIVGVFFGLLHKWLKNLLLPIAMLILAVAFIVTGSANSLVMAGLGVVLAAISFTCCSTSIFLRVSEITPKELNNAASSVELIVTNIGIFVAPYFMSMIGSLVGNGSSDMMLKICSIILIVMALCMFIGKFFYRSQSKTIQQEG</sequence>